<keyword evidence="1" id="KW-0732">Signal</keyword>
<evidence type="ECO:0000256" key="1">
    <source>
        <dbReference type="SAM" id="SignalP"/>
    </source>
</evidence>
<dbReference type="Gene3D" id="2.40.128.20">
    <property type="match status" value="1"/>
</dbReference>
<accession>G3ML15</accession>
<dbReference type="EMBL" id="JO842566">
    <property type="protein sequence ID" value="AEO34183.1"/>
    <property type="molecule type" value="mRNA"/>
</dbReference>
<dbReference type="AlphaFoldDB" id="G3ML15"/>
<sequence length="219" mass="24471">MAISSVITIWVLVKIAASEKGMPTAGHNPGKTQELKSLLQRVDPWKIVNSSNTVYLAKISWKNSSSSDRYCVSSDYLWYDAANKTTYRNLKFFASRVSSLNMSLQVKRAEQLGDSTLLVHLLYNIYNILPSINPEDFAAFDQYSFPVLYGDNKCLILANPAVNGRPYPGCTMWVTERKSRPPFCCDFLYFLLCGETKATNFDNTKCGLATAETGATLQS</sequence>
<name>G3ML15_AMBMU</name>
<evidence type="ECO:0008006" key="3">
    <source>
        <dbReference type="Google" id="ProtNLM"/>
    </source>
</evidence>
<feature type="signal peptide" evidence="1">
    <location>
        <begin position="1"/>
        <end position="18"/>
    </location>
</feature>
<protein>
    <recommendedName>
        <fullName evidence="3">Lipocalin/cytosolic fatty-acid binding domain-containing protein</fullName>
    </recommendedName>
</protein>
<organism evidence="2">
    <name type="scientific">Amblyomma maculatum</name>
    <name type="common">Gulf Coast tick</name>
    <dbReference type="NCBI Taxonomy" id="34609"/>
    <lineage>
        <taxon>Eukaryota</taxon>
        <taxon>Metazoa</taxon>
        <taxon>Ecdysozoa</taxon>
        <taxon>Arthropoda</taxon>
        <taxon>Chelicerata</taxon>
        <taxon>Arachnida</taxon>
        <taxon>Acari</taxon>
        <taxon>Parasitiformes</taxon>
        <taxon>Ixodida</taxon>
        <taxon>Ixodoidea</taxon>
        <taxon>Ixodidae</taxon>
        <taxon>Amblyomminae</taxon>
        <taxon>Amblyomma</taxon>
    </lineage>
</organism>
<dbReference type="InterPro" id="IPR012674">
    <property type="entry name" value="Calycin"/>
</dbReference>
<dbReference type="SUPFAM" id="SSF50814">
    <property type="entry name" value="Lipocalins"/>
    <property type="match status" value="1"/>
</dbReference>
<feature type="chain" id="PRO_5003447023" description="Lipocalin/cytosolic fatty-acid binding domain-containing protein" evidence="1">
    <location>
        <begin position="19"/>
        <end position="219"/>
    </location>
</feature>
<evidence type="ECO:0000313" key="2">
    <source>
        <dbReference type="EMBL" id="AEO34183.1"/>
    </source>
</evidence>
<reference evidence="2" key="1">
    <citation type="journal article" date="2011" name="PLoS ONE">
        <title>A deep insight into the sialotranscriptome of the gulf coast tick, Amblyomma maculatum.</title>
        <authorList>
            <person name="Karim S."/>
            <person name="Singh P."/>
            <person name="Ribeiro J.M."/>
        </authorList>
    </citation>
    <scope>NUCLEOTIDE SEQUENCE</scope>
    <source>
        <tissue evidence="2">Salivary gland</tissue>
    </source>
</reference>
<proteinExistence type="evidence at transcript level"/>